<dbReference type="Proteomes" id="UP001056120">
    <property type="component" value="Linkage Group LG20"/>
</dbReference>
<proteinExistence type="predicted"/>
<protein>
    <submittedName>
        <fullName evidence="1">Uncharacterized protein</fullName>
    </submittedName>
</protein>
<name>A0ACB9D7D3_9ASTR</name>
<gene>
    <name evidence="1" type="ORF">L1987_60176</name>
</gene>
<comment type="caution">
    <text evidence="1">The sequence shown here is derived from an EMBL/GenBank/DDBJ whole genome shotgun (WGS) entry which is preliminary data.</text>
</comment>
<evidence type="ECO:0000313" key="1">
    <source>
        <dbReference type="EMBL" id="KAI3742492.1"/>
    </source>
</evidence>
<sequence>MAQLEKDQERKDAMLFGEQQIQLAAKSLDATKVQIPVASQIEEDEALALQLHEQLNKEDEERERSRRRKKPNYLEKLSNQEIYRAFTGQQGELNQ</sequence>
<reference evidence="1 2" key="2">
    <citation type="journal article" date="2022" name="Mol. Ecol. Resour.">
        <title>The genomes of chicory, endive, great burdock and yacon provide insights into Asteraceae paleo-polyploidization history and plant inulin production.</title>
        <authorList>
            <person name="Fan W."/>
            <person name="Wang S."/>
            <person name="Wang H."/>
            <person name="Wang A."/>
            <person name="Jiang F."/>
            <person name="Liu H."/>
            <person name="Zhao H."/>
            <person name="Xu D."/>
            <person name="Zhang Y."/>
        </authorList>
    </citation>
    <scope>NUCLEOTIDE SEQUENCE [LARGE SCALE GENOMIC DNA]</scope>
    <source>
        <strain evidence="2">cv. Yunnan</strain>
        <tissue evidence="1">Leaves</tissue>
    </source>
</reference>
<dbReference type="EMBL" id="CM042037">
    <property type="protein sequence ID" value="KAI3742492.1"/>
    <property type="molecule type" value="Genomic_DNA"/>
</dbReference>
<keyword evidence="2" id="KW-1185">Reference proteome</keyword>
<evidence type="ECO:0000313" key="2">
    <source>
        <dbReference type="Proteomes" id="UP001056120"/>
    </source>
</evidence>
<accession>A0ACB9D7D3</accession>
<reference evidence="2" key="1">
    <citation type="journal article" date="2022" name="Mol. Ecol. Resour.">
        <title>The genomes of chicory, endive, great burdock and yacon provide insights into Asteraceae palaeo-polyploidization history and plant inulin production.</title>
        <authorList>
            <person name="Fan W."/>
            <person name="Wang S."/>
            <person name="Wang H."/>
            <person name="Wang A."/>
            <person name="Jiang F."/>
            <person name="Liu H."/>
            <person name="Zhao H."/>
            <person name="Xu D."/>
            <person name="Zhang Y."/>
        </authorList>
    </citation>
    <scope>NUCLEOTIDE SEQUENCE [LARGE SCALE GENOMIC DNA]</scope>
    <source>
        <strain evidence="2">cv. Yunnan</strain>
    </source>
</reference>
<organism evidence="1 2">
    <name type="scientific">Smallanthus sonchifolius</name>
    <dbReference type="NCBI Taxonomy" id="185202"/>
    <lineage>
        <taxon>Eukaryota</taxon>
        <taxon>Viridiplantae</taxon>
        <taxon>Streptophyta</taxon>
        <taxon>Embryophyta</taxon>
        <taxon>Tracheophyta</taxon>
        <taxon>Spermatophyta</taxon>
        <taxon>Magnoliopsida</taxon>
        <taxon>eudicotyledons</taxon>
        <taxon>Gunneridae</taxon>
        <taxon>Pentapetalae</taxon>
        <taxon>asterids</taxon>
        <taxon>campanulids</taxon>
        <taxon>Asterales</taxon>
        <taxon>Asteraceae</taxon>
        <taxon>Asteroideae</taxon>
        <taxon>Heliantheae alliance</taxon>
        <taxon>Millerieae</taxon>
        <taxon>Smallanthus</taxon>
    </lineage>
</organism>